<dbReference type="SUPFAM" id="SSF56601">
    <property type="entry name" value="beta-lactamase/transpeptidase-like"/>
    <property type="match status" value="1"/>
</dbReference>
<dbReference type="Proteomes" id="UP000000927">
    <property type="component" value="Chromosome"/>
</dbReference>
<dbReference type="InterPro" id="IPR050515">
    <property type="entry name" value="Beta-lactam/transpept"/>
</dbReference>
<dbReference type="HOGENOM" id="CLU_009289_6_4_10"/>
<dbReference type="InterPro" id="IPR005311">
    <property type="entry name" value="PBP_dimer"/>
</dbReference>
<dbReference type="GO" id="GO:0005886">
    <property type="term" value="C:plasma membrane"/>
    <property type="evidence" value="ECO:0007669"/>
    <property type="project" value="TreeGrafter"/>
</dbReference>
<gene>
    <name evidence="5" type="primary">pbpB</name>
    <name evidence="5" type="ordered locus">PRU_2327</name>
</gene>
<dbReference type="eggNOG" id="COG0768">
    <property type="taxonomic scope" value="Bacteria"/>
</dbReference>
<organism evidence="5 6">
    <name type="scientific">Xylanibacter ruminicola (strain ATCC 19189 / DSM 19721 / CIP 105475 / JCM 8958 / 23)</name>
    <name type="common">Prevotella ruminicola</name>
    <dbReference type="NCBI Taxonomy" id="264731"/>
    <lineage>
        <taxon>Bacteria</taxon>
        <taxon>Pseudomonadati</taxon>
        <taxon>Bacteroidota</taxon>
        <taxon>Bacteroidia</taxon>
        <taxon>Bacteroidales</taxon>
        <taxon>Prevotellaceae</taxon>
        <taxon>Xylanibacter</taxon>
    </lineage>
</organism>
<dbReference type="AlphaFoldDB" id="D5EVS8"/>
<dbReference type="InterPro" id="IPR005543">
    <property type="entry name" value="PASTA_dom"/>
</dbReference>
<dbReference type="Pfam" id="PF03717">
    <property type="entry name" value="PBP_dimer"/>
    <property type="match status" value="1"/>
</dbReference>
<evidence type="ECO:0000313" key="6">
    <source>
        <dbReference type="Proteomes" id="UP000000927"/>
    </source>
</evidence>
<feature type="domain" description="PASTA" evidence="4">
    <location>
        <begin position="640"/>
        <end position="698"/>
    </location>
</feature>
<keyword evidence="2" id="KW-0645">Protease</keyword>
<evidence type="ECO:0000256" key="1">
    <source>
        <dbReference type="ARBA" id="ARBA00004370"/>
    </source>
</evidence>
<dbReference type="InterPro" id="IPR012338">
    <property type="entry name" value="Beta-lactam/transpept-like"/>
</dbReference>
<keyword evidence="2" id="KW-0378">Hydrolase</keyword>
<dbReference type="PROSITE" id="PS51178">
    <property type="entry name" value="PASTA"/>
    <property type="match status" value="1"/>
</dbReference>
<dbReference type="SUPFAM" id="SSF56519">
    <property type="entry name" value="Penicillin binding protein dimerisation domain"/>
    <property type="match status" value="1"/>
</dbReference>
<sequence>MPRYFVIAVVLTLIGFAVVGKAMYIMTAKKDYWTQVASRLKRDSVTVKPNRGNILSCDGQLMASSIPEYKVYMDFQAGAEDSTGVHKRDSIWAAEIDTICYGLNQIFPQKSAAEFKAHLLEGKRKVMKNGTVGARHWAIWPRRIDYNTFCEVHELPIFREKLYKGGFHWETFNSRRKPFGTLAQRTIGEMYGAKDSAKNGLELSLDTLLRGKNGLMHRRKILSKYLDIPVLSPEDGVDVVTTIDVGMQDLAERALVDELKEINGEMGVAILMEVKTGDVKAIVNMTRGLDGNYYEMVNNAISYRCEPGSVFKVASFLVALDDGVIDTTMTIPTGCGVMEMHGRPMKDHNWRRGGYGTINVARALEVSSNIGVSYLIDKYYGHNPKKYVEGLYRIGIHEDLKLPLVGYHTPMIRMPDTKTTDRSKYWSKTTLPWMSIGYETQIAPINTVAFYNAIANNGKMMQPRFVKQLMKNGEVIREFEPVVLKERIAKPQTIKTMQTILEHVVSQGLGKKAGSKSFKVAGKTGTAQVADQFGSYHSGVTRYWLSFAGFFPADNPRYTCIVCLKKSGLPASGGGMSGVVFHHIAEGVMAQSLKRSVDDARDSRSSFTPAVKKGDSQAANYVLASLKTKASAPSSANYREGSKHTVPDVTGMGAKDAVYLLESRRVKARIKGRGKVKSQSIHAGTAVKQGMVCELILD</sequence>
<keyword evidence="6" id="KW-1185">Reference proteome</keyword>
<evidence type="ECO:0000313" key="5">
    <source>
        <dbReference type="EMBL" id="ADE81838.1"/>
    </source>
</evidence>
<reference evidence="5 6" key="1">
    <citation type="journal article" date="2010" name="Microb. Ecol.">
        <title>Comparative genome analysis of Prevotella ruminicola and Prevotella bryantii: insights into their environmental niche.</title>
        <authorList>
            <consortium name="North American Consortium for Rumen Bacteria"/>
            <person name="Purushe J."/>
            <person name="Fouts D.E."/>
            <person name="Morrison M."/>
            <person name="White B.A."/>
            <person name="Mackie R.I."/>
            <person name="Coutinho P.M."/>
            <person name="Henrissat B."/>
            <person name="Nelson K.E."/>
        </authorList>
    </citation>
    <scope>NUCLEOTIDE SEQUENCE [LARGE SCALE GENOMIC DNA]</scope>
    <source>
        <strain evidence="6">ATCC 19189 / JCM 8958 / 23</strain>
    </source>
</reference>
<dbReference type="Pfam" id="PF00905">
    <property type="entry name" value="Transpeptidase"/>
    <property type="match status" value="1"/>
</dbReference>
<dbReference type="GO" id="GO:0004180">
    <property type="term" value="F:carboxypeptidase activity"/>
    <property type="evidence" value="ECO:0007669"/>
    <property type="project" value="UniProtKB-KW"/>
</dbReference>
<evidence type="ECO:0000259" key="4">
    <source>
        <dbReference type="PROSITE" id="PS51178"/>
    </source>
</evidence>
<dbReference type="EMBL" id="CP002006">
    <property type="protein sequence ID" value="ADE81838.1"/>
    <property type="molecule type" value="Genomic_DNA"/>
</dbReference>
<dbReference type="Gene3D" id="3.30.450.330">
    <property type="match status" value="1"/>
</dbReference>
<dbReference type="InterPro" id="IPR036138">
    <property type="entry name" value="PBP_dimer_sf"/>
</dbReference>
<dbReference type="PANTHER" id="PTHR30627">
    <property type="entry name" value="PEPTIDOGLYCAN D,D-TRANSPEPTIDASE"/>
    <property type="match status" value="1"/>
</dbReference>
<dbReference type="KEGG" id="pru:PRU_2327"/>
<protein>
    <submittedName>
        <fullName evidence="5">Penicillin-binding protein</fullName>
    </submittedName>
</protein>
<evidence type="ECO:0000256" key="2">
    <source>
        <dbReference type="ARBA" id="ARBA00022645"/>
    </source>
</evidence>
<dbReference type="CDD" id="cd06575">
    <property type="entry name" value="PASTA_Pbp2x-like_2"/>
    <property type="match status" value="1"/>
</dbReference>
<dbReference type="GO" id="GO:0071555">
    <property type="term" value="P:cell wall organization"/>
    <property type="evidence" value="ECO:0007669"/>
    <property type="project" value="TreeGrafter"/>
</dbReference>
<dbReference type="Gene3D" id="3.40.710.10">
    <property type="entry name" value="DD-peptidase/beta-lactamase superfamily"/>
    <property type="match status" value="1"/>
</dbReference>
<dbReference type="PANTHER" id="PTHR30627:SF1">
    <property type="entry name" value="PEPTIDOGLYCAN D,D-TRANSPEPTIDASE FTSI"/>
    <property type="match status" value="1"/>
</dbReference>
<dbReference type="GO" id="GO:0008658">
    <property type="term" value="F:penicillin binding"/>
    <property type="evidence" value="ECO:0007669"/>
    <property type="project" value="InterPro"/>
</dbReference>
<comment type="subcellular location">
    <subcellularLocation>
        <location evidence="1">Membrane</location>
    </subcellularLocation>
</comment>
<dbReference type="STRING" id="264731.PRU_2327"/>
<keyword evidence="2" id="KW-0121">Carboxypeptidase</keyword>
<name>D5EVS8_XYLR2</name>
<keyword evidence="3" id="KW-0472">Membrane</keyword>
<dbReference type="SUPFAM" id="SSF54184">
    <property type="entry name" value="Penicillin-binding protein 2x (pbp-2x), c-terminal domain"/>
    <property type="match status" value="1"/>
</dbReference>
<evidence type="ECO:0000256" key="3">
    <source>
        <dbReference type="ARBA" id="ARBA00023136"/>
    </source>
</evidence>
<dbReference type="Gene3D" id="3.90.1310.10">
    <property type="entry name" value="Penicillin-binding protein 2a (Domain 2)"/>
    <property type="match status" value="1"/>
</dbReference>
<dbReference type="InterPro" id="IPR001460">
    <property type="entry name" value="PCN-bd_Tpept"/>
</dbReference>
<accession>D5EVS8</accession>
<proteinExistence type="predicted"/>
<dbReference type="Pfam" id="PF03793">
    <property type="entry name" value="PASTA"/>
    <property type="match status" value="1"/>
</dbReference>